<reference evidence="3 4" key="1">
    <citation type="submission" date="2019-01" db="EMBL/GenBank/DDBJ databases">
        <authorList>
            <person name="Chen W.-M."/>
        </authorList>
    </citation>
    <scope>NUCLEOTIDE SEQUENCE [LARGE SCALE GENOMIC DNA]</scope>
    <source>
        <strain evidence="3 4">KYPY4</strain>
    </source>
</reference>
<feature type="domain" description="GST C-terminal" evidence="2">
    <location>
        <begin position="88"/>
        <end position="203"/>
    </location>
</feature>
<protein>
    <submittedName>
        <fullName evidence="3">Glutathione transferase GstA</fullName>
    </submittedName>
</protein>
<dbReference type="SUPFAM" id="SSF52833">
    <property type="entry name" value="Thioredoxin-like"/>
    <property type="match status" value="1"/>
</dbReference>
<dbReference type="RefSeq" id="WP_128227077.1">
    <property type="nucleotide sequence ID" value="NZ_SACR01000001.1"/>
</dbReference>
<proteinExistence type="predicted"/>
<dbReference type="InterPro" id="IPR036282">
    <property type="entry name" value="Glutathione-S-Trfase_C_sf"/>
</dbReference>
<dbReference type="NCBIfam" id="NF007831">
    <property type="entry name" value="PRK10542.1"/>
    <property type="match status" value="1"/>
</dbReference>
<organism evidence="3 4">
    <name type="scientific">Rubrivivax rivuli</name>
    <dbReference type="NCBI Taxonomy" id="1862385"/>
    <lineage>
        <taxon>Bacteria</taxon>
        <taxon>Pseudomonadati</taxon>
        <taxon>Pseudomonadota</taxon>
        <taxon>Betaproteobacteria</taxon>
        <taxon>Burkholderiales</taxon>
        <taxon>Sphaerotilaceae</taxon>
        <taxon>Rubrivivax</taxon>
    </lineage>
</organism>
<dbReference type="Pfam" id="PF00043">
    <property type="entry name" value="GST_C"/>
    <property type="match status" value="1"/>
</dbReference>
<dbReference type="EMBL" id="SACR01000001">
    <property type="protein sequence ID" value="RVU49441.1"/>
    <property type="molecule type" value="Genomic_DNA"/>
</dbReference>
<dbReference type="OrthoDB" id="8772754at2"/>
<dbReference type="SFLD" id="SFLDS00019">
    <property type="entry name" value="Glutathione_Transferase_(cytos"/>
    <property type="match status" value="1"/>
</dbReference>
<dbReference type="Gene3D" id="1.20.1050.10">
    <property type="match status" value="1"/>
</dbReference>
<dbReference type="GO" id="GO:0016740">
    <property type="term" value="F:transferase activity"/>
    <property type="evidence" value="ECO:0007669"/>
    <property type="project" value="UniProtKB-KW"/>
</dbReference>
<accession>A0A437RRY2</accession>
<dbReference type="InterPro" id="IPR040079">
    <property type="entry name" value="Glutathione_S-Trfase"/>
</dbReference>
<comment type="caution">
    <text evidence="3">The sequence shown here is derived from an EMBL/GenBank/DDBJ whole genome shotgun (WGS) entry which is preliminary data.</text>
</comment>
<keyword evidence="3" id="KW-0808">Transferase</keyword>
<keyword evidence="4" id="KW-1185">Reference proteome</keyword>
<name>A0A437RRY2_9BURK</name>
<gene>
    <name evidence="3" type="primary">gstA</name>
    <name evidence="3" type="ORF">EOE66_02395</name>
</gene>
<evidence type="ECO:0000259" key="1">
    <source>
        <dbReference type="PROSITE" id="PS50404"/>
    </source>
</evidence>
<dbReference type="Gene3D" id="3.40.30.10">
    <property type="entry name" value="Glutaredoxin"/>
    <property type="match status" value="1"/>
</dbReference>
<dbReference type="SUPFAM" id="SSF47616">
    <property type="entry name" value="GST C-terminal domain-like"/>
    <property type="match status" value="1"/>
</dbReference>
<dbReference type="SFLD" id="SFLDG01150">
    <property type="entry name" value="Main.1:_Beta-like"/>
    <property type="match status" value="1"/>
</dbReference>
<evidence type="ECO:0000313" key="4">
    <source>
        <dbReference type="Proteomes" id="UP000285575"/>
    </source>
</evidence>
<dbReference type="SFLD" id="SFLDG00358">
    <property type="entry name" value="Main_(cytGST)"/>
    <property type="match status" value="1"/>
</dbReference>
<dbReference type="AlphaFoldDB" id="A0A437RRY2"/>
<evidence type="ECO:0000259" key="2">
    <source>
        <dbReference type="PROSITE" id="PS50405"/>
    </source>
</evidence>
<dbReference type="PANTHER" id="PTHR44051">
    <property type="entry name" value="GLUTATHIONE S-TRANSFERASE-RELATED"/>
    <property type="match status" value="1"/>
</dbReference>
<dbReference type="InterPro" id="IPR010987">
    <property type="entry name" value="Glutathione-S-Trfase_C-like"/>
</dbReference>
<dbReference type="Pfam" id="PF13409">
    <property type="entry name" value="GST_N_2"/>
    <property type="match status" value="1"/>
</dbReference>
<dbReference type="InterPro" id="IPR004046">
    <property type="entry name" value="GST_C"/>
</dbReference>
<feature type="domain" description="GST N-terminal" evidence="1">
    <location>
        <begin position="1"/>
        <end position="82"/>
    </location>
</feature>
<dbReference type="InterPro" id="IPR036249">
    <property type="entry name" value="Thioredoxin-like_sf"/>
</dbReference>
<evidence type="ECO:0000313" key="3">
    <source>
        <dbReference type="EMBL" id="RVU49441.1"/>
    </source>
</evidence>
<dbReference type="CDD" id="cd03057">
    <property type="entry name" value="GST_N_Beta"/>
    <property type="match status" value="1"/>
</dbReference>
<dbReference type="InterPro" id="IPR004045">
    <property type="entry name" value="Glutathione_S-Trfase_N"/>
</dbReference>
<dbReference type="PROSITE" id="PS50405">
    <property type="entry name" value="GST_CTER"/>
    <property type="match status" value="1"/>
</dbReference>
<dbReference type="PROSITE" id="PS50404">
    <property type="entry name" value="GST_NTER"/>
    <property type="match status" value="1"/>
</dbReference>
<dbReference type="Proteomes" id="UP000285575">
    <property type="component" value="Unassembled WGS sequence"/>
</dbReference>
<dbReference type="PANTHER" id="PTHR44051:SF8">
    <property type="entry name" value="GLUTATHIONE S-TRANSFERASE GSTA"/>
    <property type="match status" value="1"/>
</dbReference>
<dbReference type="CDD" id="cd03188">
    <property type="entry name" value="GST_C_Beta"/>
    <property type="match status" value="1"/>
</dbReference>
<sequence>MTKLYYSPGACSLSPHIVLRETGQPFQLVMASTKTKKLADGTDYLTINPKGQVPLLELDDGQRLSEGPVIVQYIADQAPASGLVPPAGTMARYRVLEWLNYISTELHKGFTPLFTPGTHEDTKTASRAKLGEKLAWVDSQLAGKTWLMGDSFTAADAYLFTVAGWGKYVGVDIAPLAHLSAYMGRVAARPAVQEALKAEGLLK</sequence>